<evidence type="ECO:0000256" key="6">
    <source>
        <dbReference type="ARBA" id="ARBA00023008"/>
    </source>
</evidence>
<dbReference type="GO" id="GO:0042438">
    <property type="term" value="P:melanin biosynthetic process"/>
    <property type="evidence" value="ECO:0007669"/>
    <property type="project" value="UniProtKB-KW"/>
</dbReference>
<dbReference type="GO" id="GO:0046872">
    <property type="term" value="F:metal ion binding"/>
    <property type="evidence" value="ECO:0007669"/>
    <property type="project" value="UniProtKB-KW"/>
</dbReference>
<dbReference type="Gene3D" id="2.60.120.200">
    <property type="match status" value="1"/>
</dbReference>
<keyword evidence="7" id="KW-0503">Monooxygenase</keyword>
<reference evidence="14" key="2">
    <citation type="journal article" date="2023" name="IMA Fungus">
        <title>Comparative genomic study of the Penicillium genus elucidates a diverse pangenome and 15 lateral gene transfer events.</title>
        <authorList>
            <person name="Petersen C."/>
            <person name="Sorensen T."/>
            <person name="Nielsen M.R."/>
            <person name="Sondergaard T.E."/>
            <person name="Sorensen J.L."/>
            <person name="Fitzpatrick D.A."/>
            <person name="Frisvad J.C."/>
            <person name="Nielsen K.L."/>
        </authorList>
    </citation>
    <scope>NUCLEOTIDE SEQUENCE</scope>
    <source>
        <strain evidence="14">IBT 17660</strain>
    </source>
</reference>
<keyword evidence="6" id="KW-0186">Copper</keyword>
<dbReference type="Gene3D" id="1.10.1280.10">
    <property type="entry name" value="Di-copper center containing domain from catechol oxidase"/>
    <property type="match status" value="1"/>
</dbReference>
<dbReference type="Gene3D" id="2.60.310.20">
    <property type="match status" value="1"/>
</dbReference>
<evidence type="ECO:0000256" key="1">
    <source>
        <dbReference type="ARBA" id="ARBA00001973"/>
    </source>
</evidence>
<evidence type="ECO:0000259" key="12">
    <source>
        <dbReference type="PROSITE" id="PS00497"/>
    </source>
</evidence>
<evidence type="ECO:0000256" key="5">
    <source>
        <dbReference type="ARBA" id="ARBA00023002"/>
    </source>
</evidence>
<proteinExistence type="inferred from homology"/>
<dbReference type="InterPro" id="IPR002227">
    <property type="entry name" value="Tyrosinase_Cu-bd"/>
</dbReference>
<dbReference type="PRINTS" id="PR00092">
    <property type="entry name" value="TYROSINASE"/>
</dbReference>
<feature type="compositionally biased region" description="Basic and acidic residues" evidence="11">
    <location>
        <begin position="256"/>
        <end position="269"/>
    </location>
</feature>
<reference evidence="14" key="1">
    <citation type="submission" date="2022-12" db="EMBL/GenBank/DDBJ databases">
        <authorList>
            <person name="Petersen C."/>
        </authorList>
    </citation>
    <scope>NUCLEOTIDE SEQUENCE</scope>
    <source>
        <strain evidence="14">IBT 17660</strain>
    </source>
</reference>
<feature type="domain" description="Tyrosinase copper-binding" evidence="12">
    <location>
        <begin position="128"/>
        <end position="145"/>
    </location>
</feature>
<keyword evidence="15" id="KW-1185">Reference proteome</keyword>
<comment type="cofactor">
    <cofactor evidence="1">
        <name>Cu(2+)</name>
        <dbReference type="ChEBI" id="CHEBI:29036"/>
    </cofactor>
</comment>
<dbReference type="InterPro" id="IPR050316">
    <property type="entry name" value="Tyrosinase/Hemocyanin"/>
</dbReference>
<comment type="catalytic activity">
    <reaction evidence="10">
        <text>L-tyrosine + O2 = L-dopaquinone + H2O</text>
        <dbReference type="Rhea" id="RHEA:18117"/>
        <dbReference type="ChEBI" id="CHEBI:15377"/>
        <dbReference type="ChEBI" id="CHEBI:15379"/>
        <dbReference type="ChEBI" id="CHEBI:57924"/>
        <dbReference type="ChEBI" id="CHEBI:58315"/>
        <dbReference type="EC" id="1.14.18.1"/>
    </reaction>
</comment>
<dbReference type="OrthoDB" id="1658288at2759"/>
<evidence type="ECO:0000256" key="4">
    <source>
        <dbReference type="ARBA" id="ARBA00022723"/>
    </source>
</evidence>
<accession>A0A9W9WQE3</accession>
<evidence type="ECO:0000313" key="15">
    <source>
        <dbReference type="Proteomes" id="UP001147760"/>
    </source>
</evidence>
<keyword evidence="8" id="KW-0470">Melanin biosynthesis</keyword>
<dbReference type="Proteomes" id="UP001147760">
    <property type="component" value="Unassembled WGS sequence"/>
</dbReference>
<name>A0A9W9WQE3_9EURO</name>
<feature type="domain" description="Tyrosinase copper-binding" evidence="13">
    <location>
        <begin position="358"/>
        <end position="369"/>
    </location>
</feature>
<keyword evidence="4" id="KW-0479">Metal-binding</keyword>
<feature type="region of interest" description="Disordered" evidence="11">
    <location>
        <begin position="649"/>
        <end position="707"/>
    </location>
</feature>
<comment type="catalytic activity">
    <reaction evidence="9">
        <text>2 L-dopa + O2 = 2 L-dopaquinone + 2 H2O</text>
        <dbReference type="Rhea" id="RHEA:34287"/>
        <dbReference type="ChEBI" id="CHEBI:15377"/>
        <dbReference type="ChEBI" id="CHEBI:15379"/>
        <dbReference type="ChEBI" id="CHEBI:57504"/>
        <dbReference type="ChEBI" id="CHEBI:57924"/>
        <dbReference type="EC" id="1.14.18.1"/>
    </reaction>
</comment>
<dbReference type="PANTHER" id="PTHR11474">
    <property type="entry name" value="TYROSINASE FAMILY MEMBER"/>
    <property type="match status" value="1"/>
</dbReference>
<evidence type="ECO:0000256" key="7">
    <source>
        <dbReference type="ARBA" id="ARBA00023033"/>
    </source>
</evidence>
<comment type="similarity">
    <text evidence="2">Belongs to the tyrosinase family.</text>
</comment>
<dbReference type="PANTHER" id="PTHR11474:SF76">
    <property type="entry name" value="SHKT DOMAIN-CONTAINING PROTEIN"/>
    <property type="match status" value="1"/>
</dbReference>
<evidence type="ECO:0000259" key="13">
    <source>
        <dbReference type="PROSITE" id="PS00498"/>
    </source>
</evidence>
<keyword evidence="5" id="KW-0560">Oxidoreductase</keyword>
<evidence type="ECO:0000256" key="2">
    <source>
        <dbReference type="ARBA" id="ARBA00009928"/>
    </source>
</evidence>
<dbReference type="EMBL" id="JAPWDO010000005">
    <property type="protein sequence ID" value="KAJ5471775.1"/>
    <property type="molecule type" value="Genomic_DNA"/>
</dbReference>
<protein>
    <recommendedName>
        <fullName evidence="3">tyrosinase</fullName>
        <ecNumber evidence="3">1.14.18.1</ecNumber>
    </recommendedName>
</protein>
<evidence type="ECO:0000256" key="9">
    <source>
        <dbReference type="ARBA" id="ARBA00048233"/>
    </source>
</evidence>
<dbReference type="SUPFAM" id="SSF48056">
    <property type="entry name" value="Di-copper centre-containing domain"/>
    <property type="match status" value="1"/>
</dbReference>
<dbReference type="EC" id="1.14.18.1" evidence="3"/>
<dbReference type="GO" id="GO:0004503">
    <property type="term" value="F:tyrosinase activity"/>
    <property type="evidence" value="ECO:0007669"/>
    <property type="project" value="UniProtKB-EC"/>
</dbReference>
<dbReference type="Pfam" id="PF18132">
    <property type="entry name" value="Tyrosinase_C"/>
    <property type="match status" value="1"/>
</dbReference>
<feature type="compositionally biased region" description="Polar residues" evidence="11">
    <location>
        <begin position="681"/>
        <end position="692"/>
    </location>
</feature>
<gene>
    <name evidence="14" type="ORF">N7530_009132</name>
</gene>
<comment type="caution">
    <text evidence="14">The sequence shown here is derived from an EMBL/GenBank/DDBJ whole genome shotgun (WGS) entry which is preliminary data.</text>
</comment>
<dbReference type="PROSITE" id="PS00498">
    <property type="entry name" value="TYROSINASE_2"/>
    <property type="match status" value="1"/>
</dbReference>
<dbReference type="InterPro" id="IPR008922">
    <property type="entry name" value="Di-copper_centre_dom_sf"/>
</dbReference>
<evidence type="ECO:0000256" key="11">
    <source>
        <dbReference type="SAM" id="MobiDB-lite"/>
    </source>
</evidence>
<sequence length="766" mass="87392">MHLFGRLSEKSSKRSIASTISIISAADQTSESSAYEYYQTQARFPAKDSNPDDGINRKVFVRQDIDEWSSKKSNKKEVDLFILALDNFQKLDPKERLSYFQVAGIQGQPFVRWDDPSADPMKNGYCFHSHVIFPIWHRPYVLLFEQGLYDIMVKEVIPQFPEAHQASWREQAESWRLPFWDWARNGRVPDLAKYPTITVPRPQGGSVQINNPLFQFRMPTDQPMRSEGVGTENTWEKDAEQEEYKNFGNAIGTSRWPDEEDRKPTSEGWRHGVVNNRKVADAFNAHEGYNDKNHGPAAEMVYRLLTVPMYYTTFASTNPTSKDQNVDEDLNIEYIHNNIHGWTGAAGHMGNVPVASFDPLFFLHHCNIDRLFAIWQALNPDKWMDNIPADNATIRDSFGKEHIVNGNTPLQPFRRDAEGNYWTPEGIRFTPNLGYSYPELPRWETKYHQQDGTLNQVLFKESITTIINRLYGVSRDLALDPKAPTPGGVEAIDGGLKIPDFAFSVRFLKYALGGRPFWVKLYLAQEEGIQTPLTDLIAEVYNFSQKPDLDGSSVYGNCTKGQKSRVKSTAYIPITPVLYKLIRGGRKLKSLTRDEVLAYIQKRAYWRNEKELPRYEVEKLELEIIGSSNDTKHFTNPATQPAFENFKKEPTITGGADGALDPELKQPKPRRPRANLPLHGSLNSNRLSKQTVSFSSESSSVDPVKPDDGIDMTRISIIDAKNDIIFHISIRRGQGQIISTLSSADHVRRNESTWPVDSTMKMERQF</sequence>
<evidence type="ECO:0000256" key="8">
    <source>
        <dbReference type="ARBA" id="ARBA00023101"/>
    </source>
</evidence>
<dbReference type="InterPro" id="IPR041640">
    <property type="entry name" value="Tyrosinase_C"/>
</dbReference>
<dbReference type="AlphaFoldDB" id="A0A9W9WQE3"/>
<evidence type="ECO:0000256" key="10">
    <source>
        <dbReference type="ARBA" id="ARBA00048881"/>
    </source>
</evidence>
<evidence type="ECO:0000313" key="14">
    <source>
        <dbReference type="EMBL" id="KAJ5471775.1"/>
    </source>
</evidence>
<evidence type="ECO:0000256" key="3">
    <source>
        <dbReference type="ARBA" id="ARBA00011906"/>
    </source>
</evidence>
<dbReference type="Pfam" id="PF00264">
    <property type="entry name" value="Tyrosinase"/>
    <property type="match status" value="1"/>
</dbReference>
<dbReference type="PROSITE" id="PS00497">
    <property type="entry name" value="TYROSINASE_1"/>
    <property type="match status" value="1"/>
</dbReference>
<organism evidence="14 15">
    <name type="scientific">Penicillium desertorum</name>
    <dbReference type="NCBI Taxonomy" id="1303715"/>
    <lineage>
        <taxon>Eukaryota</taxon>
        <taxon>Fungi</taxon>
        <taxon>Dikarya</taxon>
        <taxon>Ascomycota</taxon>
        <taxon>Pezizomycotina</taxon>
        <taxon>Eurotiomycetes</taxon>
        <taxon>Eurotiomycetidae</taxon>
        <taxon>Eurotiales</taxon>
        <taxon>Aspergillaceae</taxon>
        <taxon>Penicillium</taxon>
    </lineage>
</organism>
<feature type="region of interest" description="Disordered" evidence="11">
    <location>
        <begin position="250"/>
        <end position="269"/>
    </location>
</feature>